<dbReference type="Pfam" id="PF00164">
    <property type="entry name" value="Ribosom_S12_S23"/>
    <property type="match status" value="1"/>
</dbReference>
<evidence type="ECO:0000256" key="6">
    <source>
        <dbReference type="ARBA" id="ARBA00021007"/>
    </source>
</evidence>
<evidence type="ECO:0000256" key="12">
    <source>
        <dbReference type="ARBA" id="ARBA00023274"/>
    </source>
</evidence>
<comment type="subcellular location">
    <subcellularLocation>
        <location evidence="2">Membrane</location>
        <topology evidence="2">Multi-pass membrane protein</topology>
    </subcellularLocation>
    <subcellularLocation>
        <location evidence="15">Mitochondrion membrane</location>
        <topology evidence="15">Multi-pass membrane protein</topology>
    </subcellularLocation>
</comment>
<evidence type="ECO:0000256" key="11">
    <source>
        <dbReference type="ARBA" id="ARBA00023136"/>
    </source>
</evidence>
<dbReference type="PROSITE" id="PS00055">
    <property type="entry name" value="RIBOSOMAL_S12"/>
    <property type="match status" value="1"/>
</dbReference>
<evidence type="ECO:0000256" key="15">
    <source>
        <dbReference type="RuleBase" id="RU003640"/>
    </source>
</evidence>
<dbReference type="GO" id="GO:0015935">
    <property type="term" value="C:small ribosomal subunit"/>
    <property type="evidence" value="ECO:0007669"/>
    <property type="project" value="InterPro"/>
</dbReference>
<dbReference type="EC" id="7.1.1.2" evidence="15"/>
<comment type="similarity">
    <text evidence="4 15">Belongs to the complex I subunit 3 family.</text>
</comment>
<dbReference type="InterPro" id="IPR001694">
    <property type="entry name" value="NADH_UbQ_OxRdtase_su1/FPO"/>
</dbReference>
<dbReference type="InterPro" id="IPR000440">
    <property type="entry name" value="NADH_UbQ/plastoQ_OxRdtase_su3"/>
</dbReference>
<keyword evidence="15 17" id="KW-0496">Mitochondrion</keyword>
<dbReference type="InterPro" id="IPR005679">
    <property type="entry name" value="Ribosomal_uS12_bac"/>
</dbReference>
<comment type="subunit">
    <text evidence="5">Part of the 30S ribosomal subunit.</text>
</comment>
<keyword evidence="11 15" id="KW-0472">Membrane</keyword>
<dbReference type="NCBIfam" id="TIGR00981">
    <property type="entry name" value="rpsL_bact"/>
    <property type="match status" value="1"/>
</dbReference>
<dbReference type="CDD" id="cd03368">
    <property type="entry name" value="Ribosomal_S12"/>
    <property type="match status" value="1"/>
</dbReference>
<keyword evidence="15" id="KW-1278">Translocase</keyword>
<dbReference type="PRINTS" id="PR01034">
    <property type="entry name" value="RIBOSOMALS12"/>
</dbReference>
<keyword evidence="18" id="KW-1185">Reference proteome</keyword>
<dbReference type="EMBL" id="VDCV01000020">
    <property type="protein sequence ID" value="KAB5511268.1"/>
    <property type="molecule type" value="Genomic_DNA"/>
</dbReference>
<dbReference type="Gene3D" id="1.20.58.1610">
    <property type="entry name" value="NADH:ubiquinone/plastoquinone oxidoreductase, chain 3"/>
    <property type="match status" value="1"/>
</dbReference>
<comment type="caution">
    <text evidence="17">The sequence shown here is derived from an EMBL/GenBank/DDBJ whole genome shotgun (WGS) entry which is preliminary data.</text>
</comment>
<keyword evidence="12" id="KW-0687">Ribonucleoprotein</keyword>
<dbReference type="InterPro" id="IPR012340">
    <property type="entry name" value="NA-bd_OB-fold"/>
</dbReference>
<dbReference type="InterPro" id="IPR006032">
    <property type="entry name" value="Ribosomal_uS12"/>
</dbReference>
<geneLocation type="mitochondrion" evidence="17"/>
<keyword evidence="10 15" id="KW-1133">Transmembrane helix</keyword>
<keyword evidence="15" id="KW-0520">NAD</keyword>
<comment type="function">
    <text evidence="1">Core subunit of the mitochondrial membrane respiratory chain NADH dehydrogenase (Complex I) that is believed to belong to the minimal assembly required for catalysis. Complex I functions in the transfer of electrons from NADH to the respiratory chain. The immediate electron acceptor for the enzyme is believed to be ubiquinone.</text>
</comment>
<keyword evidence="15" id="KW-0830">Ubiquinone</keyword>
<dbReference type="GO" id="GO:0003735">
    <property type="term" value="F:structural constituent of ribosome"/>
    <property type="evidence" value="ECO:0007669"/>
    <property type="project" value="InterPro"/>
</dbReference>
<evidence type="ECO:0000256" key="8">
    <source>
        <dbReference type="ARBA" id="ARBA00022692"/>
    </source>
</evidence>
<dbReference type="Pfam" id="PF00146">
    <property type="entry name" value="NADHdh"/>
    <property type="match status" value="1"/>
</dbReference>
<comment type="function">
    <text evidence="15">Core subunit of the mitochondrial membrane respiratory chain NADH dehydrogenase (Complex I) which catalyzes electron transfer from NADH through the respiratory chain, using ubiquinone as an electron acceptor. Essential for the catalytic activity of complex I.</text>
</comment>
<evidence type="ECO:0000313" key="17">
    <source>
        <dbReference type="EMBL" id="KAB5511268.1"/>
    </source>
</evidence>
<evidence type="ECO:0000256" key="5">
    <source>
        <dbReference type="ARBA" id="ARBA00011458"/>
    </source>
</evidence>
<dbReference type="FunFam" id="2.40.50.140:FF:000099">
    <property type="entry name" value="Ribosomal protein S12, mitochondrial"/>
    <property type="match status" value="1"/>
</dbReference>
<dbReference type="Proteomes" id="UP000326939">
    <property type="component" value="Mitochondrion MT"/>
</dbReference>
<gene>
    <name evidence="17" type="ORF">DKX38_030063</name>
</gene>
<proteinExistence type="inferred from homology"/>
<keyword evidence="15" id="KW-0679">Respiratory chain</keyword>
<feature type="compositionally biased region" description="Basic residues" evidence="16">
    <location>
        <begin position="90"/>
        <end position="99"/>
    </location>
</feature>
<comment type="catalytic activity">
    <reaction evidence="14 15">
        <text>a ubiquinone + NADH + 5 H(+)(in) = a ubiquinol + NAD(+) + 4 H(+)(out)</text>
        <dbReference type="Rhea" id="RHEA:29091"/>
        <dbReference type="Rhea" id="RHEA-COMP:9565"/>
        <dbReference type="Rhea" id="RHEA-COMP:9566"/>
        <dbReference type="ChEBI" id="CHEBI:15378"/>
        <dbReference type="ChEBI" id="CHEBI:16389"/>
        <dbReference type="ChEBI" id="CHEBI:17976"/>
        <dbReference type="ChEBI" id="CHEBI:57540"/>
        <dbReference type="ChEBI" id="CHEBI:57945"/>
        <dbReference type="EC" id="7.1.1.2"/>
    </reaction>
</comment>
<protein>
    <recommendedName>
        <fullName evidence="6 15">NADH-ubiquinone oxidoreductase chain 3</fullName>
        <ecNumber evidence="15">7.1.1.2</ecNumber>
    </recommendedName>
</protein>
<keyword evidence="15" id="KW-0249">Electron transport</keyword>
<evidence type="ECO:0000256" key="2">
    <source>
        <dbReference type="ARBA" id="ARBA00004141"/>
    </source>
</evidence>
<evidence type="ECO:0000313" key="18">
    <source>
        <dbReference type="Proteomes" id="UP000326939"/>
    </source>
</evidence>
<feature type="transmembrane region" description="Helical" evidence="15">
    <location>
        <begin position="242"/>
        <end position="261"/>
    </location>
</feature>
<dbReference type="GO" id="GO:0008137">
    <property type="term" value="F:NADH dehydrogenase (ubiquinone) activity"/>
    <property type="evidence" value="ECO:0007669"/>
    <property type="project" value="UniProtKB-UniRule"/>
</dbReference>
<dbReference type="GO" id="GO:0031966">
    <property type="term" value="C:mitochondrial membrane"/>
    <property type="evidence" value="ECO:0007669"/>
    <property type="project" value="UniProtKB-SubCell"/>
</dbReference>
<dbReference type="PANTHER" id="PTHR11652">
    <property type="entry name" value="30S RIBOSOMAL PROTEIN S12 FAMILY MEMBER"/>
    <property type="match status" value="1"/>
</dbReference>
<feature type="region of interest" description="Disordered" evidence="16">
    <location>
        <begin position="87"/>
        <end position="124"/>
    </location>
</feature>
<comment type="similarity">
    <text evidence="3">Belongs to the universal ribosomal protein uS12 family.</text>
</comment>
<dbReference type="AlphaFoldDB" id="A0A5N5IVA6"/>
<keyword evidence="9" id="KW-0689">Ribosomal protein</keyword>
<keyword evidence="8 15" id="KW-0812">Transmembrane</keyword>
<dbReference type="HAMAP" id="MF_00403_B">
    <property type="entry name" value="Ribosomal_uS12_B"/>
    <property type="match status" value="1"/>
</dbReference>
<evidence type="ECO:0000256" key="7">
    <source>
        <dbReference type="ARBA" id="ARBA00022448"/>
    </source>
</evidence>
<dbReference type="Gene3D" id="2.40.50.140">
    <property type="entry name" value="Nucleic acid-binding proteins"/>
    <property type="match status" value="1"/>
</dbReference>
<evidence type="ECO:0000256" key="13">
    <source>
        <dbReference type="ARBA" id="ARBA00024830"/>
    </source>
</evidence>
<dbReference type="PROSITE" id="PS00668">
    <property type="entry name" value="COMPLEX1_ND1_2"/>
    <property type="match status" value="1"/>
</dbReference>
<evidence type="ECO:0000256" key="14">
    <source>
        <dbReference type="ARBA" id="ARBA00049551"/>
    </source>
</evidence>
<dbReference type="SUPFAM" id="SSF50249">
    <property type="entry name" value="Nucleic acid-binding proteins"/>
    <property type="match status" value="1"/>
</dbReference>
<dbReference type="GO" id="GO:0006412">
    <property type="term" value="P:translation"/>
    <property type="evidence" value="ECO:0007669"/>
    <property type="project" value="InterPro"/>
</dbReference>
<evidence type="ECO:0000256" key="4">
    <source>
        <dbReference type="ARBA" id="ARBA00008472"/>
    </source>
</evidence>
<reference evidence="18" key="1">
    <citation type="journal article" date="2019" name="Gigascience">
        <title>De novo genome assembly of the endangered Acer yangbiense, a plant species with extremely small populations endemic to Yunnan Province, China.</title>
        <authorList>
            <person name="Yang J."/>
            <person name="Wariss H.M."/>
            <person name="Tao L."/>
            <person name="Zhang R."/>
            <person name="Yun Q."/>
            <person name="Hollingsworth P."/>
            <person name="Dao Z."/>
            <person name="Luo G."/>
            <person name="Guo H."/>
            <person name="Ma Y."/>
            <person name="Sun W."/>
        </authorList>
    </citation>
    <scope>NUCLEOTIDE SEQUENCE [LARGE SCALE GENOMIC DNA]</scope>
    <source>
        <strain evidence="18">cv. br00</strain>
    </source>
</reference>
<name>A0A5N5IVA6_9ROSI</name>
<organism evidence="17 18">
    <name type="scientific">Salix brachista</name>
    <dbReference type="NCBI Taxonomy" id="2182728"/>
    <lineage>
        <taxon>Eukaryota</taxon>
        <taxon>Viridiplantae</taxon>
        <taxon>Streptophyta</taxon>
        <taxon>Embryophyta</taxon>
        <taxon>Tracheophyta</taxon>
        <taxon>Spermatophyta</taxon>
        <taxon>Magnoliopsida</taxon>
        <taxon>eudicotyledons</taxon>
        <taxon>Gunneridae</taxon>
        <taxon>Pentapetalae</taxon>
        <taxon>rosids</taxon>
        <taxon>fabids</taxon>
        <taxon>Malpighiales</taxon>
        <taxon>Salicaceae</taxon>
        <taxon>Saliceae</taxon>
        <taxon>Salix</taxon>
    </lineage>
</organism>
<comment type="function">
    <text evidence="13">With S4 and S5 plays an important role in translational accuracy. Located at the interface of the 30S and 50S subunits.</text>
</comment>
<keyword evidence="7 15" id="KW-0813">Transport</keyword>
<evidence type="ECO:0000256" key="1">
    <source>
        <dbReference type="ARBA" id="ARBA00003257"/>
    </source>
</evidence>
<dbReference type="Pfam" id="PF00507">
    <property type="entry name" value="Oxidored_q4"/>
    <property type="match status" value="1"/>
</dbReference>
<evidence type="ECO:0000256" key="16">
    <source>
        <dbReference type="SAM" id="MobiDB-lite"/>
    </source>
</evidence>
<dbReference type="InterPro" id="IPR038430">
    <property type="entry name" value="NDAH_ubi_oxred_su3_sf"/>
</dbReference>
<dbReference type="InterPro" id="IPR018086">
    <property type="entry name" value="NADH_UbQ_OxRdtase_su1_CS"/>
</dbReference>
<evidence type="ECO:0000256" key="10">
    <source>
        <dbReference type="ARBA" id="ARBA00022989"/>
    </source>
</evidence>
<evidence type="ECO:0000256" key="9">
    <source>
        <dbReference type="ARBA" id="ARBA00022980"/>
    </source>
</evidence>
<sequence length="537" mass="60348">MGGFRGRARTVHRRRVWIREGNRSDVPLTQPGNEPEGTAAWGMSASRRKACFELWVIGRAAFSDQGPGHKGPGTIQVRRTPEVTAMSRNLTHRPKRRANTRTTPFPREQDADRDGAGSQPRLSWGLPQHLKKRWAPKSTQPSLFKKALLETNRAPFDLPEAEAESVAGYNVEYARDAILNSPLLAEANVPGSRGLILTETRGVGAIWGRALLILHSKLMNVRSGVSALLSKRELVSLNKIDLFGFWSMMAFLLILTIGFLYEWKRGALDWDGMGFCGKYGAELISWEPQDEFSYNIRKSQMRIRFLRKYMSNEAWNSADMNAHWIHDTEYQSRVGKKKAVKLGASFKKAQNGAGVPGAGGRDSRRVRFFLKLGWRGGRWESSITGGEIGVAPGWVAHSLNKAHFLMPTLNHLMPTLNQLIRDGREEKRRTDRTRALDQCPQKQGVCLRVSTRTPKKPNSALRKIVKVRLSNRHDIFAHIPGEGHNLQEHSMVLIRGGRVKDSPGVKSHCIRGVKDLLGIPDRRRGRSKYGAEKPKSI</sequence>
<evidence type="ECO:0000256" key="3">
    <source>
        <dbReference type="ARBA" id="ARBA00005657"/>
    </source>
</evidence>
<accession>A0A5N5IVA6</accession>